<dbReference type="Gramene" id="RZC45868">
    <property type="protein sequence ID" value="RZC45868"/>
    <property type="gene ID" value="C5167_038820"/>
</dbReference>
<dbReference type="OrthoDB" id="1932206at2759"/>
<dbReference type="GO" id="GO:0140566">
    <property type="term" value="F:histone reader activity"/>
    <property type="evidence" value="ECO:0007669"/>
    <property type="project" value="InterPro"/>
</dbReference>
<protein>
    <recommendedName>
        <fullName evidence="6">AIPP2-like SPOC-like domain-containing protein</fullName>
    </recommendedName>
</protein>
<gene>
    <name evidence="7" type="ORF">C5167_038820</name>
</gene>
<name>A0A4Y7IEE1_PAPSO</name>
<dbReference type="PANTHER" id="PTHR33304:SF49">
    <property type="entry name" value="OS12G0161500 PROTEIN"/>
    <property type="match status" value="1"/>
</dbReference>
<reference evidence="7 8" key="1">
    <citation type="journal article" date="2018" name="Science">
        <title>The opium poppy genome and morphinan production.</title>
        <authorList>
            <person name="Guo L."/>
            <person name="Winzer T."/>
            <person name="Yang X."/>
            <person name="Li Y."/>
            <person name="Ning Z."/>
            <person name="He Z."/>
            <person name="Teodor R."/>
            <person name="Lu Y."/>
            <person name="Bowser T.A."/>
            <person name="Graham I.A."/>
            <person name="Ye K."/>
        </authorList>
    </citation>
    <scope>NUCLEOTIDE SEQUENCE [LARGE SCALE GENOMIC DNA]</scope>
    <source>
        <strain evidence="8">cv. HN1</strain>
        <tissue evidence="7">Leaves</tissue>
    </source>
</reference>
<dbReference type="Proteomes" id="UP000316621">
    <property type="component" value="Chromosome 1"/>
</dbReference>
<evidence type="ECO:0000256" key="3">
    <source>
        <dbReference type="ARBA" id="ARBA00022833"/>
    </source>
</evidence>
<evidence type="ECO:0000256" key="2">
    <source>
        <dbReference type="ARBA" id="ARBA00022771"/>
    </source>
</evidence>
<dbReference type="STRING" id="3469.A0A4Y7IEE1"/>
<evidence type="ECO:0000259" key="6">
    <source>
        <dbReference type="Pfam" id="PF23121"/>
    </source>
</evidence>
<dbReference type="PANTHER" id="PTHR33304">
    <property type="match status" value="1"/>
</dbReference>
<dbReference type="SUPFAM" id="SSF57903">
    <property type="entry name" value="FYVE/PHD zinc finger"/>
    <property type="match status" value="1"/>
</dbReference>
<keyword evidence="2" id="KW-0863">Zinc-finger</keyword>
<keyword evidence="5" id="KW-0804">Transcription</keyword>
<dbReference type="OMA" id="MEIDMAG"/>
<evidence type="ECO:0000256" key="1">
    <source>
        <dbReference type="ARBA" id="ARBA00022723"/>
    </source>
</evidence>
<evidence type="ECO:0000256" key="4">
    <source>
        <dbReference type="ARBA" id="ARBA00023015"/>
    </source>
</evidence>
<sequence length="275" mass="30424">MGCDEEDFVMVDKDDVDSVSSDDSANSTTSNPNQVAICQKCGVRGYANLLIYCDVCHVAAEHTYCLDTLSKIDKKVEKWSCGECIPADRLSRLTLAPTLGDEQIEAEQPQNDYSGCDTSKKVLSSPSMEDNLYADGLPVIDPVWRGRFDVSGDEYALKAHISSKAFLKAFKAAKALPSFLCVELPSRIDVWPKIFGSSAPTGDDIALYFFSDKKGEENNFVELVDDMIDLDLALKFVFGNTELIVFPSDQLPKSHCEFNGAPYLWGVFRKRTVPV</sequence>
<keyword evidence="8" id="KW-1185">Reference proteome</keyword>
<dbReference type="EMBL" id="CM010715">
    <property type="protein sequence ID" value="RZC45868.1"/>
    <property type="molecule type" value="Genomic_DNA"/>
</dbReference>
<dbReference type="Pfam" id="PF23121">
    <property type="entry name" value="SPOC_AIPP2"/>
    <property type="match status" value="1"/>
</dbReference>
<keyword evidence="1" id="KW-0479">Metal-binding</keyword>
<proteinExistence type="predicted"/>
<dbReference type="InterPro" id="IPR049914">
    <property type="entry name" value="PHD1-3/5-6"/>
</dbReference>
<evidence type="ECO:0000256" key="5">
    <source>
        <dbReference type="ARBA" id="ARBA00023163"/>
    </source>
</evidence>
<organism evidence="7 8">
    <name type="scientific">Papaver somniferum</name>
    <name type="common">Opium poppy</name>
    <dbReference type="NCBI Taxonomy" id="3469"/>
    <lineage>
        <taxon>Eukaryota</taxon>
        <taxon>Viridiplantae</taxon>
        <taxon>Streptophyta</taxon>
        <taxon>Embryophyta</taxon>
        <taxon>Tracheophyta</taxon>
        <taxon>Spermatophyta</taxon>
        <taxon>Magnoliopsida</taxon>
        <taxon>Ranunculales</taxon>
        <taxon>Papaveraceae</taxon>
        <taxon>Papaveroideae</taxon>
        <taxon>Papaver</taxon>
    </lineage>
</organism>
<dbReference type="Gene3D" id="3.30.40.10">
    <property type="entry name" value="Zinc/RING finger domain, C3HC4 (zinc finger)"/>
    <property type="match status" value="1"/>
</dbReference>
<keyword evidence="3" id="KW-0862">Zinc</keyword>
<evidence type="ECO:0000313" key="7">
    <source>
        <dbReference type="EMBL" id="RZC45868.1"/>
    </source>
</evidence>
<dbReference type="AlphaFoldDB" id="A0A4Y7IEE1"/>
<evidence type="ECO:0000313" key="8">
    <source>
        <dbReference type="Proteomes" id="UP000316621"/>
    </source>
</evidence>
<dbReference type="InterPro" id="IPR011011">
    <property type="entry name" value="Znf_FYVE_PHD"/>
</dbReference>
<accession>A0A4Y7IEE1</accession>
<keyword evidence="4" id="KW-0805">Transcription regulation</keyword>
<dbReference type="GO" id="GO:0034244">
    <property type="term" value="P:negative regulation of transcription elongation by RNA polymerase II"/>
    <property type="evidence" value="ECO:0007669"/>
    <property type="project" value="InterPro"/>
</dbReference>
<feature type="domain" description="AIPP2-like SPOC-like" evidence="6">
    <location>
        <begin position="144"/>
        <end position="268"/>
    </location>
</feature>
<dbReference type="InterPro" id="IPR013083">
    <property type="entry name" value="Znf_RING/FYVE/PHD"/>
</dbReference>
<dbReference type="GO" id="GO:0008270">
    <property type="term" value="F:zinc ion binding"/>
    <property type="evidence" value="ECO:0007669"/>
    <property type="project" value="UniProtKB-KW"/>
</dbReference>
<dbReference type="InterPro" id="IPR056280">
    <property type="entry name" value="AIPP2-like_SPOC"/>
</dbReference>